<dbReference type="AlphaFoldDB" id="A0A8D8FBK4"/>
<protein>
    <submittedName>
        <fullName evidence="1">(northern house mosquito) hypothetical protein</fullName>
    </submittedName>
</protein>
<name>A0A8D8FBK4_CULPI</name>
<evidence type="ECO:0000313" key="1">
    <source>
        <dbReference type="EMBL" id="CAG6466602.1"/>
    </source>
</evidence>
<sequence length="103" mass="12134">MVCFLTIGQNNLHCITILFADFYYRRIITIDSISQANQFDRNIELPYQNDKWAICGFGILAYPASTLSRFHFRELWFFCFHIVTIGQTIAKQTIRACRMLRSD</sequence>
<dbReference type="EMBL" id="HBUE01056279">
    <property type="protein sequence ID" value="CAG6466602.1"/>
    <property type="molecule type" value="Transcribed_RNA"/>
</dbReference>
<reference evidence="1" key="1">
    <citation type="submission" date="2021-05" db="EMBL/GenBank/DDBJ databases">
        <authorList>
            <person name="Alioto T."/>
            <person name="Alioto T."/>
            <person name="Gomez Garrido J."/>
        </authorList>
    </citation>
    <scope>NUCLEOTIDE SEQUENCE</scope>
</reference>
<proteinExistence type="predicted"/>
<organism evidence="1">
    <name type="scientific">Culex pipiens</name>
    <name type="common">House mosquito</name>
    <dbReference type="NCBI Taxonomy" id="7175"/>
    <lineage>
        <taxon>Eukaryota</taxon>
        <taxon>Metazoa</taxon>
        <taxon>Ecdysozoa</taxon>
        <taxon>Arthropoda</taxon>
        <taxon>Hexapoda</taxon>
        <taxon>Insecta</taxon>
        <taxon>Pterygota</taxon>
        <taxon>Neoptera</taxon>
        <taxon>Endopterygota</taxon>
        <taxon>Diptera</taxon>
        <taxon>Nematocera</taxon>
        <taxon>Culicoidea</taxon>
        <taxon>Culicidae</taxon>
        <taxon>Culicinae</taxon>
        <taxon>Culicini</taxon>
        <taxon>Culex</taxon>
        <taxon>Culex</taxon>
    </lineage>
</organism>
<accession>A0A8D8FBK4</accession>